<evidence type="ECO:0000313" key="3">
    <source>
        <dbReference type="Proteomes" id="UP001558713"/>
    </source>
</evidence>
<dbReference type="InterPro" id="IPR036397">
    <property type="entry name" value="RNaseH_sf"/>
</dbReference>
<dbReference type="InterPro" id="IPR002156">
    <property type="entry name" value="RNaseH_domain"/>
</dbReference>
<dbReference type="Pfam" id="PF13456">
    <property type="entry name" value="RVT_3"/>
    <property type="match status" value="1"/>
</dbReference>
<dbReference type="PANTHER" id="PTHR48475:SF2">
    <property type="entry name" value="RIBONUCLEASE H"/>
    <property type="match status" value="1"/>
</dbReference>
<accession>A0ABD1B8W3</accession>
<proteinExistence type="predicted"/>
<dbReference type="Proteomes" id="UP001558713">
    <property type="component" value="Unassembled WGS sequence"/>
</dbReference>
<dbReference type="Gene3D" id="3.30.420.10">
    <property type="entry name" value="Ribonuclease H-like superfamily/Ribonuclease H"/>
    <property type="match status" value="1"/>
</dbReference>
<dbReference type="EMBL" id="JBANAX010000476">
    <property type="protein sequence ID" value="KAL1207511.1"/>
    <property type="molecule type" value="Genomic_DNA"/>
</dbReference>
<dbReference type="InterPro" id="IPR012337">
    <property type="entry name" value="RNaseH-like_sf"/>
</dbReference>
<reference evidence="2 3" key="1">
    <citation type="submission" date="2024-04" db="EMBL/GenBank/DDBJ databases">
        <title>Genome assembly C_amara_ONT_v2.</title>
        <authorList>
            <person name="Yant L."/>
            <person name="Moore C."/>
            <person name="Slenker M."/>
        </authorList>
    </citation>
    <scope>NUCLEOTIDE SEQUENCE [LARGE SCALE GENOMIC DNA]</scope>
    <source>
        <tissue evidence="2">Leaf</tissue>
    </source>
</reference>
<dbReference type="AlphaFoldDB" id="A0ABD1B8W3"/>
<evidence type="ECO:0000259" key="1">
    <source>
        <dbReference type="Pfam" id="PF13456"/>
    </source>
</evidence>
<organism evidence="2 3">
    <name type="scientific">Cardamine amara subsp. amara</name>
    <dbReference type="NCBI Taxonomy" id="228776"/>
    <lineage>
        <taxon>Eukaryota</taxon>
        <taxon>Viridiplantae</taxon>
        <taxon>Streptophyta</taxon>
        <taxon>Embryophyta</taxon>
        <taxon>Tracheophyta</taxon>
        <taxon>Spermatophyta</taxon>
        <taxon>Magnoliopsida</taxon>
        <taxon>eudicotyledons</taxon>
        <taxon>Gunneridae</taxon>
        <taxon>Pentapetalae</taxon>
        <taxon>rosids</taxon>
        <taxon>malvids</taxon>
        <taxon>Brassicales</taxon>
        <taxon>Brassicaceae</taxon>
        <taxon>Cardamineae</taxon>
        <taxon>Cardamine</taxon>
    </lineage>
</organism>
<feature type="domain" description="RNase H type-1" evidence="1">
    <location>
        <begin position="24"/>
        <end position="108"/>
    </location>
</feature>
<name>A0ABD1B8W3_CARAN</name>
<protein>
    <recommendedName>
        <fullName evidence="1">RNase H type-1 domain-containing protein</fullName>
    </recommendedName>
</protein>
<keyword evidence="3" id="KW-1185">Reference proteome</keyword>
<dbReference type="SUPFAM" id="SSF53098">
    <property type="entry name" value="Ribonuclease H-like"/>
    <property type="match status" value="1"/>
</dbReference>
<evidence type="ECO:0000313" key="2">
    <source>
        <dbReference type="EMBL" id="KAL1207511.1"/>
    </source>
</evidence>
<dbReference type="PANTHER" id="PTHR48475">
    <property type="entry name" value="RIBONUCLEASE H"/>
    <property type="match status" value="1"/>
</dbReference>
<dbReference type="CDD" id="cd09279">
    <property type="entry name" value="RNase_HI_like"/>
    <property type="match status" value="1"/>
</dbReference>
<gene>
    <name evidence="2" type="ORF">V5N11_007103</name>
</gene>
<comment type="caution">
    <text evidence="2">The sequence shown here is derived from an EMBL/GenBank/DDBJ whole genome shotgun (WGS) entry which is preliminary data.</text>
</comment>
<sequence>MWVGIRFETPTSEIIEQSFRLLFSASNNEAKYEALIAGLRLANGIGAQEVITYCDSQLVVNQFNGDYKAKDVRMEAYLRIVKNLVHKFKKFELVCIPRGENSSADTLTALASTSDSDIKRVILVECIAIRSISLP</sequence>